<keyword evidence="3" id="KW-1185">Reference proteome</keyword>
<feature type="region of interest" description="Disordered" evidence="1">
    <location>
        <begin position="136"/>
        <end position="188"/>
    </location>
</feature>
<feature type="compositionally biased region" description="Low complexity" evidence="1">
    <location>
        <begin position="145"/>
        <end position="156"/>
    </location>
</feature>
<evidence type="ECO:0000313" key="3">
    <source>
        <dbReference type="Proteomes" id="UP001151760"/>
    </source>
</evidence>
<reference evidence="2" key="2">
    <citation type="submission" date="2022-01" db="EMBL/GenBank/DDBJ databases">
        <authorList>
            <person name="Yamashiro T."/>
            <person name="Shiraishi A."/>
            <person name="Satake H."/>
            <person name="Nakayama K."/>
        </authorList>
    </citation>
    <scope>NUCLEOTIDE SEQUENCE</scope>
</reference>
<name>A0ABQ4WNC7_9ASTR</name>
<reference evidence="2" key="1">
    <citation type="journal article" date="2022" name="Int. J. Mol. Sci.">
        <title>Draft Genome of Tanacetum Coccineum: Genomic Comparison of Closely Related Tanacetum-Family Plants.</title>
        <authorList>
            <person name="Yamashiro T."/>
            <person name="Shiraishi A."/>
            <person name="Nakayama K."/>
            <person name="Satake H."/>
        </authorList>
    </citation>
    <scope>NUCLEOTIDE SEQUENCE</scope>
</reference>
<dbReference type="EMBL" id="BQNB010008794">
    <property type="protein sequence ID" value="GJS54396.1"/>
    <property type="molecule type" value="Genomic_DNA"/>
</dbReference>
<protein>
    <submittedName>
        <fullName evidence="2">Zinc knuckle CX2CX4HX4C containing protein</fullName>
    </submittedName>
</protein>
<proteinExistence type="predicted"/>
<dbReference type="Proteomes" id="UP001151760">
    <property type="component" value="Unassembled WGS sequence"/>
</dbReference>
<accession>A0ABQ4WNC7</accession>
<evidence type="ECO:0000313" key="2">
    <source>
        <dbReference type="EMBL" id="GJS54396.1"/>
    </source>
</evidence>
<gene>
    <name evidence="2" type="ORF">Tco_0627758</name>
</gene>
<organism evidence="2 3">
    <name type="scientific">Tanacetum coccineum</name>
    <dbReference type="NCBI Taxonomy" id="301880"/>
    <lineage>
        <taxon>Eukaryota</taxon>
        <taxon>Viridiplantae</taxon>
        <taxon>Streptophyta</taxon>
        <taxon>Embryophyta</taxon>
        <taxon>Tracheophyta</taxon>
        <taxon>Spermatophyta</taxon>
        <taxon>Magnoliopsida</taxon>
        <taxon>eudicotyledons</taxon>
        <taxon>Gunneridae</taxon>
        <taxon>Pentapetalae</taxon>
        <taxon>asterids</taxon>
        <taxon>campanulids</taxon>
        <taxon>Asterales</taxon>
        <taxon>Asteraceae</taxon>
        <taxon>Asteroideae</taxon>
        <taxon>Anthemideae</taxon>
        <taxon>Anthemidinae</taxon>
        <taxon>Tanacetum</taxon>
    </lineage>
</organism>
<comment type="caution">
    <text evidence="2">The sequence shown here is derived from an EMBL/GenBank/DDBJ whole genome shotgun (WGS) entry which is preliminary data.</text>
</comment>
<evidence type="ECO:0000256" key="1">
    <source>
        <dbReference type="SAM" id="MobiDB-lite"/>
    </source>
</evidence>
<sequence length="213" mass="23565">MLHHSYTPSVRLALIAFPLVHWQPEMLHSEPLIMLDSYISSMCKDSWDVVTIGIPSLTGDDFTKEIIRFEYEWRQPMCDECKIFGHVHEHCPKKVVNPLVVTTSNVAAPTVEKPNDGFQTFAGPSVKHTVKYEPKAAPSVPKKGTTNVSNPSTSSSMLKTAETFPKKDNFTTSNSFSALNDEEEDDEEVKNVYDESANVFKTGGCSSFTAAAG</sequence>